<protein>
    <submittedName>
        <fullName evidence="3">Class F sortase</fullName>
    </submittedName>
</protein>
<keyword evidence="1" id="KW-0378">Hydrolase</keyword>
<evidence type="ECO:0000313" key="3">
    <source>
        <dbReference type="EMBL" id="MFC0566260.1"/>
    </source>
</evidence>
<proteinExistence type="predicted"/>
<dbReference type="Gene3D" id="2.40.260.10">
    <property type="entry name" value="Sortase"/>
    <property type="match status" value="1"/>
</dbReference>
<feature type="region of interest" description="Disordered" evidence="2">
    <location>
        <begin position="1"/>
        <end position="22"/>
    </location>
</feature>
<name>A0ABV6NZQ5_9ACTN</name>
<comment type="caution">
    <text evidence="3">The sequence shown here is derived from an EMBL/GenBank/DDBJ whole genome shotgun (WGS) entry which is preliminary data.</text>
</comment>
<dbReference type="InterPro" id="IPR023365">
    <property type="entry name" value="Sortase_dom-sf"/>
</dbReference>
<dbReference type="Proteomes" id="UP001589894">
    <property type="component" value="Unassembled WGS sequence"/>
</dbReference>
<dbReference type="Pfam" id="PF04203">
    <property type="entry name" value="Sortase"/>
    <property type="match status" value="1"/>
</dbReference>
<dbReference type="NCBIfam" id="NF033748">
    <property type="entry name" value="class_F_sortase"/>
    <property type="match status" value="1"/>
</dbReference>
<sequence>MTTAVPGNPRPPAADAAPGPGGRAVGRVAVAAIPGPAGGSAVARVAATATRVAPAAAGDPAVPARATEPARATDPVRGAVDAVRGAADPVRGAADPVRGAADPVRGAADPVGGAAGAVRGSPAGAAGRGPGITRHRLRWPNPGRLAPAAAVGVLLSATTGAALALTAGASGGGPVWYPACVRECGPTTGVAAGPDAPAAVPGVPAGTPRRVRVPRLGIDSPLAVLGLDGTGELIPPDRYDQAGWYGGGPAPGDVGPAVIAGHVDSTDGPAVFARLGELRPGDRIEVQRGTGTVVFLVRSVARYAKDRFPTAEVYGPTPQAELRLITCGGTFDRRSRHYRDNVVAFATAAPQPAFPGAAGPG</sequence>
<evidence type="ECO:0000256" key="1">
    <source>
        <dbReference type="ARBA" id="ARBA00022801"/>
    </source>
</evidence>
<dbReference type="InterPro" id="IPR005754">
    <property type="entry name" value="Sortase"/>
</dbReference>
<dbReference type="InterPro" id="IPR042001">
    <property type="entry name" value="Sortase_F"/>
</dbReference>
<evidence type="ECO:0000256" key="2">
    <source>
        <dbReference type="SAM" id="MobiDB-lite"/>
    </source>
</evidence>
<gene>
    <name evidence="3" type="ORF">ACFFHU_19235</name>
</gene>
<accession>A0ABV6NZQ5</accession>
<dbReference type="EMBL" id="JBHLUE010000016">
    <property type="protein sequence ID" value="MFC0566260.1"/>
    <property type="molecule type" value="Genomic_DNA"/>
</dbReference>
<feature type="region of interest" description="Disordered" evidence="2">
    <location>
        <begin position="114"/>
        <end position="133"/>
    </location>
</feature>
<dbReference type="SUPFAM" id="SSF63817">
    <property type="entry name" value="Sortase"/>
    <property type="match status" value="1"/>
</dbReference>
<keyword evidence="4" id="KW-1185">Reference proteome</keyword>
<feature type="compositionally biased region" description="Low complexity" evidence="2">
    <location>
        <begin position="114"/>
        <end position="125"/>
    </location>
</feature>
<reference evidence="3 4" key="1">
    <citation type="submission" date="2024-09" db="EMBL/GenBank/DDBJ databases">
        <authorList>
            <person name="Sun Q."/>
            <person name="Mori K."/>
        </authorList>
    </citation>
    <scope>NUCLEOTIDE SEQUENCE [LARGE SCALE GENOMIC DNA]</scope>
    <source>
        <strain evidence="3 4">TBRC 2205</strain>
    </source>
</reference>
<evidence type="ECO:0000313" key="4">
    <source>
        <dbReference type="Proteomes" id="UP001589894"/>
    </source>
</evidence>
<dbReference type="CDD" id="cd05829">
    <property type="entry name" value="Sortase_F"/>
    <property type="match status" value="1"/>
</dbReference>
<organism evidence="3 4">
    <name type="scientific">Plantactinospora siamensis</name>
    <dbReference type="NCBI Taxonomy" id="555372"/>
    <lineage>
        <taxon>Bacteria</taxon>
        <taxon>Bacillati</taxon>
        <taxon>Actinomycetota</taxon>
        <taxon>Actinomycetes</taxon>
        <taxon>Micromonosporales</taxon>
        <taxon>Micromonosporaceae</taxon>
        <taxon>Plantactinospora</taxon>
    </lineage>
</organism>